<accession>A0A2R4WWZ2</accession>
<proteinExistence type="inferred from homology"/>
<evidence type="ECO:0000313" key="7">
    <source>
        <dbReference type="EMBL" id="AWB26062.1"/>
    </source>
</evidence>
<evidence type="ECO:0000256" key="1">
    <source>
        <dbReference type="ARBA" id="ARBA00003236"/>
    </source>
</evidence>
<name>A0A2R4WWZ2_9HYPH</name>
<reference evidence="7 8" key="1">
    <citation type="submission" date="2018-04" db="EMBL/GenBank/DDBJ databases">
        <title>Methylobacterium sp. PR1016A genome.</title>
        <authorList>
            <person name="Park W."/>
        </authorList>
    </citation>
    <scope>NUCLEOTIDE SEQUENCE [LARGE SCALE GENOMIC DNA]</scope>
    <source>
        <strain evidence="7 8">PR1016A</strain>
        <plasmid evidence="7 8">unnamed1</plasmid>
    </source>
</reference>
<keyword evidence="4" id="KW-0732">Signal</keyword>
<geneLocation type="plasmid" evidence="7 8">
    <name>unnamed1</name>
</geneLocation>
<organism evidence="7 8">
    <name type="scientific">Methylobacterium currus</name>
    <dbReference type="NCBI Taxonomy" id="2051553"/>
    <lineage>
        <taxon>Bacteria</taxon>
        <taxon>Pseudomonadati</taxon>
        <taxon>Pseudomonadota</taxon>
        <taxon>Alphaproteobacteria</taxon>
        <taxon>Hyphomicrobiales</taxon>
        <taxon>Methylobacteriaceae</taxon>
        <taxon>Methylobacterium</taxon>
    </lineage>
</organism>
<protein>
    <recommendedName>
        <fullName evidence="3">Chitooligosaccharide deacetylase</fullName>
    </recommendedName>
    <alternativeName>
        <fullName evidence="5">Nodulation protein B</fullName>
    </alternativeName>
</protein>
<dbReference type="AlphaFoldDB" id="A0A2R4WWZ2"/>
<dbReference type="PANTHER" id="PTHR34216:SF11">
    <property type="entry name" value="CHITOOLIGOSACCHARIDE DEACETYLASE"/>
    <property type="match status" value="1"/>
</dbReference>
<dbReference type="KEGG" id="mee:DA075_34910"/>
<sequence>MPSPETSAPSESLRDKVGRRLARAVVTRRIPLPLERAAVSFTFDDIAASAAGTGARILEERGVRGTFYVCGGLAGTVSELYPLAGLAAVADLARRGHEIGCHTATHPSAAQAGVGAYLRDVAANARILEPVVGRLSTFAYPYGAIGLAHKLRLQARFRACRGIHGGPIAGAADRGRLEAVALEDASVSEAGIDAWLDAAVARRAWLVFYAHDVAARPTRFGLSPQRLAYAVDAALARGCRIETVRGLLDLAAGAPPTNGAS</sequence>
<dbReference type="RefSeq" id="WP_099957633.1">
    <property type="nucleotide sequence ID" value="NZ_CP028845.1"/>
</dbReference>
<evidence type="ECO:0000313" key="8">
    <source>
        <dbReference type="Proteomes" id="UP000244755"/>
    </source>
</evidence>
<dbReference type="Proteomes" id="UP000244755">
    <property type="component" value="Plasmid unnamed1"/>
</dbReference>
<dbReference type="InterPro" id="IPR051398">
    <property type="entry name" value="Polysacch_Deacetylase"/>
</dbReference>
<dbReference type="Gene3D" id="3.20.20.370">
    <property type="entry name" value="Glycoside hydrolase/deacetylase"/>
    <property type="match status" value="1"/>
</dbReference>
<evidence type="ECO:0000256" key="4">
    <source>
        <dbReference type="ARBA" id="ARBA00022729"/>
    </source>
</evidence>
<dbReference type="GO" id="GO:0005975">
    <property type="term" value="P:carbohydrate metabolic process"/>
    <property type="evidence" value="ECO:0007669"/>
    <property type="project" value="InterPro"/>
</dbReference>
<evidence type="ECO:0000256" key="5">
    <source>
        <dbReference type="ARBA" id="ARBA00032976"/>
    </source>
</evidence>
<evidence type="ECO:0000259" key="6">
    <source>
        <dbReference type="Pfam" id="PF01522"/>
    </source>
</evidence>
<dbReference type="SUPFAM" id="SSF88713">
    <property type="entry name" value="Glycoside hydrolase/deacetylase"/>
    <property type="match status" value="1"/>
</dbReference>
<keyword evidence="7" id="KW-0614">Plasmid</keyword>
<dbReference type="InterPro" id="IPR002509">
    <property type="entry name" value="NODB_dom"/>
</dbReference>
<dbReference type="EMBL" id="CP028845">
    <property type="protein sequence ID" value="AWB26062.1"/>
    <property type="molecule type" value="Genomic_DNA"/>
</dbReference>
<feature type="domain" description="NodB homology" evidence="6">
    <location>
        <begin position="36"/>
        <end position="145"/>
    </location>
</feature>
<gene>
    <name evidence="7" type="ORF">DA075_34910</name>
</gene>
<comment type="similarity">
    <text evidence="2">Belongs to the polysaccharide deacetylase family.</text>
</comment>
<dbReference type="Pfam" id="PF01522">
    <property type="entry name" value="Polysacc_deac_1"/>
    <property type="match status" value="1"/>
</dbReference>
<evidence type="ECO:0000256" key="3">
    <source>
        <dbReference type="ARBA" id="ARBA00020071"/>
    </source>
</evidence>
<dbReference type="CDD" id="cd10967">
    <property type="entry name" value="CE4_GLA_like_6s"/>
    <property type="match status" value="1"/>
</dbReference>
<dbReference type="OrthoDB" id="2795102at2"/>
<keyword evidence="8" id="KW-1185">Reference proteome</keyword>
<comment type="function">
    <text evidence="1">Is involved in generating a small heat-stable compound (Nod), an acylated oligomer of N-acetylglucosamine, that stimulates mitosis in various plant protoplasts.</text>
</comment>
<evidence type="ECO:0000256" key="2">
    <source>
        <dbReference type="ARBA" id="ARBA00010973"/>
    </source>
</evidence>
<dbReference type="InterPro" id="IPR011330">
    <property type="entry name" value="Glyco_hydro/deAcase_b/a-brl"/>
</dbReference>
<dbReference type="GO" id="GO:0016810">
    <property type="term" value="F:hydrolase activity, acting on carbon-nitrogen (but not peptide) bonds"/>
    <property type="evidence" value="ECO:0007669"/>
    <property type="project" value="InterPro"/>
</dbReference>
<dbReference type="PANTHER" id="PTHR34216">
    <property type="match status" value="1"/>
</dbReference>